<dbReference type="InterPro" id="IPR008984">
    <property type="entry name" value="SMAD_FHA_dom_sf"/>
</dbReference>
<dbReference type="SMART" id="SM00240">
    <property type="entry name" value="FHA"/>
    <property type="match status" value="1"/>
</dbReference>
<protein>
    <submittedName>
        <fullName evidence="3">FHA domain-containing protein</fullName>
    </submittedName>
</protein>
<dbReference type="Proteomes" id="UP001601444">
    <property type="component" value="Unassembled WGS sequence"/>
</dbReference>
<dbReference type="CDD" id="cd00060">
    <property type="entry name" value="FHA"/>
    <property type="match status" value="1"/>
</dbReference>
<reference evidence="3 4" key="1">
    <citation type="submission" date="2024-10" db="EMBL/GenBank/DDBJ databases">
        <title>The Natural Products Discovery Center: Release of the First 8490 Sequenced Strains for Exploring Actinobacteria Biosynthetic Diversity.</title>
        <authorList>
            <person name="Kalkreuter E."/>
            <person name="Kautsar S.A."/>
            <person name="Yang D."/>
            <person name="Bader C.D."/>
            <person name="Teijaro C.N."/>
            <person name="Fluegel L."/>
            <person name="Davis C.M."/>
            <person name="Simpson J.R."/>
            <person name="Lauterbach L."/>
            <person name="Steele A.D."/>
            <person name="Gui C."/>
            <person name="Meng S."/>
            <person name="Li G."/>
            <person name="Viehrig K."/>
            <person name="Ye F."/>
            <person name="Su P."/>
            <person name="Kiefer A.F."/>
            <person name="Nichols A."/>
            <person name="Cepeda A.J."/>
            <person name="Yan W."/>
            <person name="Fan B."/>
            <person name="Jiang Y."/>
            <person name="Adhikari A."/>
            <person name="Zheng C.-J."/>
            <person name="Schuster L."/>
            <person name="Cowan T.M."/>
            <person name="Smanski M.J."/>
            <person name="Chevrette M.G."/>
            <person name="De Carvalho L.P.S."/>
            <person name="Shen B."/>
        </authorList>
    </citation>
    <scope>NUCLEOTIDE SEQUENCE [LARGE SCALE GENOMIC DNA]</scope>
    <source>
        <strain evidence="3 4">NPDC004045</strain>
    </source>
</reference>
<dbReference type="InterPro" id="IPR000253">
    <property type="entry name" value="FHA_dom"/>
</dbReference>
<dbReference type="PANTHER" id="PTHR23308">
    <property type="entry name" value="NUCLEAR INHIBITOR OF PROTEIN PHOSPHATASE-1"/>
    <property type="match status" value="1"/>
</dbReference>
<dbReference type="Gene3D" id="2.60.200.20">
    <property type="match status" value="1"/>
</dbReference>
<sequence>MPVCPDGHVSTALDYCDVCGAALATAPAPDPVPLRLCPNCATPSGGRFCESCGHDSALPAPRGPAVGAAQATVITEAPVPAGAPVWFATVGADREYYARVLAREGPDAEQVGFPGFFPRRRIQLAGPEILIGKRSVSQGVEPGIDLSLAPADAGVSRVHAMIRLDGTELTVTDLGSTNGTCLNGDDRPLRPQAPAVLRDGDRIHVGAWTTIVVSLGPAES</sequence>
<dbReference type="PROSITE" id="PS50006">
    <property type="entry name" value="FHA_DOMAIN"/>
    <property type="match status" value="1"/>
</dbReference>
<evidence type="ECO:0000313" key="3">
    <source>
        <dbReference type="EMBL" id="MFF0544093.1"/>
    </source>
</evidence>
<name>A0ABW6PPC4_9NOCA</name>
<organism evidence="3 4">
    <name type="scientific">Nocardia thailandica</name>
    <dbReference type="NCBI Taxonomy" id="257275"/>
    <lineage>
        <taxon>Bacteria</taxon>
        <taxon>Bacillati</taxon>
        <taxon>Actinomycetota</taxon>
        <taxon>Actinomycetes</taxon>
        <taxon>Mycobacteriales</taxon>
        <taxon>Nocardiaceae</taxon>
        <taxon>Nocardia</taxon>
    </lineage>
</organism>
<dbReference type="EMBL" id="JBIAMX010000007">
    <property type="protein sequence ID" value="MFF0544093.1"/>
    <property type="molecule type" value="Genomic_DNA"/>
</dbReference>
<dbReference type="Pfam" id="PF00498">
    <property type="entry name" value="FHA"/>
    <property type="match status" value="1"/>
</dbReference>
<evidence type="ECO:0000259" key="2">
    <source>
        <dbReference type="PROSITE" id="PS50006"/>
    </source>
</evidence>
<dbReference type="RefSeq" id="WP_387700704.1">
    <property type="nucleotide sequence ID" value="NZ_JBIAMX010000007.1"/>
</dbReference>
<evidence type="ECO:0000313" key="4">
    <source>
        <dbReference type="Proteomes" id="UP001601444"/>
    </source>
</evidence>
<evidence type="ECO:0000256" key="1">
    <source>
        <dbReference type="ARBA" id="ARBA00022553"/>
    </source>
</evidence>
<proteinExistence type="predicted"/>
<keyword evidence="1" id="KW-0597">Phosphoprotein</keyword>
<feature type="domain" description="FHA" evidence="2">
    <location>
        <begin position="129"/>
        <end position="187"/>
    </location>
</feature>
<comment type="caution">
    <text evidence="3">The sequence shown here is derived from an EMBL/GenBank/DDBJ whole genome shotgun (WGS) entry which is preliminary data.</text>
</comment>
<dbReference type="SUPFAM" id="SSF49879">
    <property type="entry name" value="SMAD/FHA domain"/>
    <property type="match status" value="1"/>
</dbReference>
<accession>A0ABW6PPC4</accession>
<dbReference type="InterPro" id="IPR050923">
    <property type="entry name" value="Cell_Proc_Reg/RNA_Proc"/>
</dbReference>
<gene>
    <name evidence="3" type="ORF">ACFYTF_14780</name>
</gene>
<keyword evidence="4" id="KW-1185">Reference proteome</keyword>